<dbReference type="AlphaFoldDB" id="A0A7E4V689"/>
<reference evidence="2" key="2">
    <citation type="submission" date="2020-10" db="UniProtKB">
        <authorList>
            <consortium name="WormBaseParasite"/>
        </authorList>
    </citation>
    <scope>IDENTIFICATION</scope>
</reference>
<dbReference type="PANTHER" id="PTHR31562">
    <property type="entry name" value="PROTEIN CBG18972"/>
    <property type="match status" value="1"/>
</dbReference>
<organism evidence="1 2">
    <name type="scientific">Panagrellus redivivus</name>
    <name type="common">Microworm</name>
    <dbReference type="NCBI Taxonomy" id="6233"/>
    <lineage>
        <taxon>Eukaryota</taxon>
        <taxon>Metazoa</taxon>
        <taxon>Ecdysozoa</taxon>
        <taxon>Nematoda</taxon>
        <taxon>Chromadorea</taxon>
        <taxon>Rhabditida</taxon>
        <taxon>Tylenchina</taxon>
        <taxon>Panagrolaimomorpha</taxon>
        <taxon>Panagrolaimoidea</taxon>
        <taxon>Panagrolaimidae</taxon>
        <taxon>Panagrellus</taxon>
    </lineage>
</organism>
<name>A0A7E4V689_PANRE</name>
<dbReference type="Pfam" id="PF03314">
    <property type="entry name" value="DUF273"/>
    <property type="match status" value="1"/>
</dbReference>
<dbReference type="WBParaSite" id="Pan_g17031.t1">
    <property type="protein sequence ID" value="Pan_g17031.t1"/>
    <property type="gene ID" value="Pan_g17031"/>
</dbReference>
<dbReference type="Proteomes" id="UP000492821">
    <property type="component" value="Unassembled WGS sequence"/>
</dbReference>
<accession>A0A7E4V689</accession>
<dbReference type="PANTHER" id="PTHR31562:SF9">
    <property type="entry name" value="GLYCOSYLTRANSFERASE FAMILY 8 PROTEIN"/>
    <property type="match status" value="1"/>
</dbReference>
<evidence type="ECO:0000313" key="1">
    <source>
        <dbReference type="Proteomes" id="UP000492821"/>
    </source>
</evidence>
<reference evidence="1" key="1">
    <citation type="journal article" date="2013" name="Genetics">
        <title>The draft genome and transcriptome of Panagrellus redivivus are shaped by the harsh demands of a free-living lifestyle.</title>
        <authorList>
            <person name="Srinivasan J."/>
            <person name="Dillman A.R."/>
            <person name="Macchietto M.G."/>
            <person name="Heikkinen L."/>
            <person name="Lakso M."/>
            <person name="Fracchia K.M."/>
            <person name="Antoshechkin I."/>
            <person name="Mortazavi A."/>
            <person name="Wong G."/>
            <person name="Sternberg P.W."/>
        </authorList>
    </citation>
    <scope>NUCLEOTIDE SEQUENCE [LARGE SCALE GENOMIC DNA]</scope>
    <source>
        <strain evidence="1">MT8872</strain>
    </source>
</reference>
<dbReference type="SUPFAM" id="SSF53448">
    <property type="entry name" value="Nucleotide-diphospho-sugar transferases"/>
    <property type="match status" value="1"/>
</dbReference>
<dbReference type="InterPro" id="IPR004988">
    <property type="entry name" value="DUF273"/>
</dbReference>
<keyword evidence="1" id="KW-1185">Reference proteome</keyword>
<dbReference type="InterPro" id="IPR029044">
    <property type="entry name" value="Nucleotide-diphossugar_trans"/>
</dbReference>
<proteinExistence type="predicted"/>
<protein>
    <submittedName>
        <fullName evidence="2">Nucleotid_trans domain-containing protein</fullName>
    </submittedName>
</protein>
<sequence>MPNQGYNNKNSFCSVFELIAVFRYVTAPGPYFYGPSILVGPAQGDRVFSACRSLLNLAVFQYLATELERGYYAISDSVLEIDIESTRPKSLDIGILIIVGDDHNDTDYRLALDSTQCYAAMHGYDFKIERITPEWKKRCPETDFMFARHCVASHLLHRHEWTLFLDADVGVINPNRFLDDYINEASNGTDLIFYDRFFCWEIAAGSYFVRNTSFSQQFLMKFAELEGGDLPNSFHGRDNGAIHWLFVREFFPNTSSQVDPSSCMAIWRESTDFVDLFVFEACTRLIFGEVRYFHAAPENGGPGIVELLPKGTGWMRDIWLTQSKVSPDTDFMIHGLKHSIEIPGIDDASAMERARARRKFEMAIDEVAGRAGT</sequence>
<evidence type="ECO:0000313" key="2">
    <source>
        <dbReference type="WBParaSite" id="Pan_g17031.t1"/>
    </source>
</evidence>
<dbReference type="Gene3D" id="3.90.550.10">
    <property type="entry name" value="Spore Coat Polysaccharide Biosynthesis Protein SpsA, Chain A"/>
    <property type="match status" value="1"/>
</dbReference>